<evidence type="ECO:0000256" key="1">
    <source>
        <dbReference type="SAM" id="SignalP"/>
    </source>
</evidence>
<evidence type="ECO:0000313" key="4">
    <source>
        <dbReference type="Proteomes" id="UP000324974"/>
    </source>
</evidence>
<dbReference type="SUPFAM" id="SSF160113">
    <property type="entry name" value="YegP-like"/>
    <property type="match status" value="2"/>
</dbReference>
<protein>
    <recommendedName>
        <fullName evidence="2">DUF1508 domain-containing protein</fullName>
    </recommendedName>
</protein>
<gene>
    <name evidence="3" type="ORF">PX52LOC_05437</name>
</gene>
<evidence type="ECO:0000313" key="3">
    <source>
        <dbReference type="EMBL" id="QEL18413.1"/>
    </source>
</evidence>
<dbReference type="Pfam" id="PF07411">
    <property type="entry name" value="DUF1508"/>
    <property type="match status" value="2"/>
</dbReference>
<dbReference type="OrthoDB" id="9802792at2"/>
<organism evidence="3 4">
    <name type="scientific">Limnoglobus roseus</name>
    <dbReference type="NCBI Taxonomy" id="2598579"/>
    <lineage>
        <taxon>Bacteria</taxon>
        <taxon>Pseudomonadati</taxon>
        <taxon>Planctomycetota</taxon>
        <taxon>Planctomycetia</taxon>
        <taxon>Gemmatales</taxon>
        <taxon>Gemmataceae</taxon>
        <taxon>Limnoglobus</taxon>
    </lineage>
</organism>
<keyword evidence="4" id="KW-1185">Reference proteome</keyword>
<dbReference type="InterPro" id="IPR010879">
    <property type="entry name" value="DUF1508"/>
</dbReference>
<dbReference type="Gene3D" id="2.30.29.80">
    <property type="match status" value="1"/>
</dbReference>
<feature type="domain" description="DUF1508" evidence="2">
    <location>
        <begin position="85"/>
        <end position="133"/>
    </location>
</feature>
<dbReference type="EMBL" id="CP042425">
    <property type="protein sequence ID" value="QEL18413.1"/>
    <property type="molecule type" value="Genomic_DNA"/>
</dbReference>
<reference evidence="4" key="1">
    <citation type="submission" date="2019-08" db="EMBL/GenBank/DDBJ databases">
        <title>Limnoglobus roseus gen. nov., sp. nov., a novel freshwater planctomycete with a giant genome from the family Gemmataceae.</title>
        <authorList>
            <person name="Kulichevskaya I.S."/>
            <person name="Naumoff D.G."/>
            <person name="Miroshnikov K."/>
            <person name="Ivanova A."/>
            <person name="Philippov D.A."/>
            <person name="Hakobyan A."/>
            <person name="Rijpstra I.C."/>
            <person name="Sinninghe Damste J.S."/>
            <person name="Liesack W."/>
            <person name="Dedysh S.N."/>
        </authorList>
    </citation>
    <scope>NUCLEOTIDE SEQUENCE [LARGE SCALE GENOMIC DNA]</scope>
    <source>
        <strain evidence="4">PX52</strain>
    </source>
</reference>
<feature type="signal peptide" evidence="1">
    <location>
        <begin position="1"/>
        <end position="22"/>
    </location>
</feature>
<dbReference type="InterPro" id="IPR036913">
    <property type="entry name" value="YegP-like_sf"/>
</dbReference>
<accession>A0A5C1AJP2</accession>
<dbReference type="RefSeq" id="WP_149112926.1">
    <property type="nucleotide sequence ID" value="NZ_CP042425.1"/>
</dbReference>
<keyword evidence="1" id="KW-0732">Signal</keyword>
<feature type="chain" id="PRO_5022869572" description="DUF1508 domain-containing protein" evidence="1">
    <location>
        <begin position="23"/>
        <end position="139"/>
    </location>
</feature>
<dbReference type="Proteomes" id="UP000324974">
    <property type="component" value="Chromosome"/>
</dbReference>
<evidence type="ECO:0000259" key="2">
    <source>
        <dbReference type="Pfam" id="PF07411"/>
    </source>
</evidence>
<feature type="domain" description="DUF1508" evidence="2">
    <location>
        <begin position="34"/>
        <end position="70"/>
    </location>
</feature>
<dbReference type="KEGG" id="lrs:PX52LOC_05437"/>
<sequence>MLTRRNFIALSLALLAVPVASAADKKMAFEIYPDAKGEFRWRLLDGEGTNVANSGQGYVKKADCKKMVENFKDDISKYTIEVYEDTKKESRFRLKAKNGQNVGSSTGSYKAKADADKVVAAIQKGAKDATVTEKEAEKK</sequence>
<dbReference type="AlphaFoldDB" id="A0A5C1AJP2"/>
<name>A0A5C1AJP2_9BACT</name>
<proteinExistence type="predicted"/>